<dbReference type="EMBL" id="SRLO01000714">
    <property type="protein sequence ID" value="TNN48027.1"/>
    <property type="molecule type" value="Genomic_DNA"/>
</dbReference>
<sequence length="320" mass="35805">MQDRGYTASSDQLARPPGDHHLKTTTWRPPPGDHPGKRAGIPAKPTKPYMLPDDNKRIFIFSTWTNLLLEPTDERFFEDGVVVLFEGVDVGVQEGRRVLLPFLLLFQRIQLLLEKVHLGLQRGQASHLLLPGRGEGESTTTCLFFCGGGDSRVRRTAADTFSLETSLVTVVVTEWVSSHGWAGLTAAESCSTRRREDTTMTGKAKDCKRNHPQSSPLVCYLKVLNEFNDIRHPKAKAAFNSESAHSCVRITAERASELCRAQRTVVADRMSTDSTEHVRCTWEVLISRLWISLSQRWAKLSSRASSLLATSLFLTLDKRS</sequence>
<comment type="caution">
    <text evidence="2">The sequence shown here is derived from an EMBL/GenBank/DDBJ whole genome shotgun (WGS) entry which is preliminary data.</text>
</comment>
<evidence type="ECO:0000256" key="1">
    <source>
        <dbReference type="SAM" id="MobiDB-lite"/>
    </source>
</evidence>
<evidence type="ECO:0000313" key="3">
    <source>
        <dbReference type="Proteomes" id="UP000314294"/>
    </source>
</evidence>
<accession>A0A4Z2G391</accession>
<proteinExistence type="predicted"/>
<name>A0A4Z2G391_9TELE</name>
<feature type="region of interest" description="Disordered" evidence="1">
    <location>
        <begin position="1"/>
        <end position="47"/>
    </location>
</feature>
<dbReference type="AlphaFoldDB" id="A0A4Z2G391"/>
<evidence type="ECO:0000313" key="2">
    <source>
        <dbReference type="EMBL" id="TNN48027.1"/>
    </source>
</evidence>
<organism evidence="2 3">
    <name type="scientific">Liparis tanakae</name>
    <name type="common">Tanaka's snailfish</name>
    <dbReference type="NCBI Taxonomy" id="230148"/>
    <lineage>
        <taxon>Eukaryota</taxon>
        <taxon>Metazoa</taxon>
        <taxon>Chordata</taxon>
        <taxon>Craniata</taxon>
        <taxon>Vertebrata</taxon>
        <taxon>Euteleostomi</taxon>
        <taxon>Actinopterygii</taxon>
        <taxon>Neopterygii</taxon>
        <taxon>Teleostei</taxon>
        <taxon>Neoteleostei</taxon>
        <taxon>Acanthomorphata</taxon>
        <taxon>Eupercaria</taxon>
        <taxon>Perciformes</taxon>
        <taxon>Cottioidei</taxon>
        <taxon>Cottales</taxon>
        <taxon>Liparidae</taxon>
        <taxon>Liparis</taxon>
    </lineage>
</organism>
<reference evidence="2 3" key="1">
    <citation type="submission" date="2019-03" db="EMBL/GenBank/DDBJ databases">
        <title>First draft genome of Liparis tanakae, snailfish: a comprehensive survey of snailfish specific genes.</title>
        <authorList>
            <person name="Kim W."/>
            <person name="Song I."/>
            <person name="Jeong J.-H."/>
            <person name="Kim D."/>
            <person name="Kim S."/>
            <person name="Ryu S."/>
            <person name="Song J.Y."/>
            <person name="Lee S.K."/>
        </authorList>
    </citation>
    <scope>NUCLEOTIDE SEQUENCE [LARGE SCALE GENOMIC DNA]</scope>
    <source>
        <tissue evidence="2">Muscle</tissue>
    </source>
</reference>
<keyword evidence="3" id="KW-1185">Reference proteome</keyword>
<dbReference type="Proteomes" id="UP000314294">
    <property type="component" value="Unassembled WGS sequence"/>
</dbReference>
<protein>
    <submittedName>
        <fullName evidence="2">Uncharacterized protein</fullName>
    </submittedName>
</protein>
<gene>
    <name evidence="2" type="ORF">EYF80_041765</name>
</gene>